<dbReference type="RefSeq" id="WP_189211368.1">
    <property type="nucleotide sequence ID" value="NZ_BMRB01000002.1"/>
</dbReference>
<accession>A0A918GI82</accession>
<evidence type="ECO:0000259" key="2">
    <source>
        <dbReference type="Pfam" id="PF03795"/>
    </source>
</evidence>
<dbReference type="Pfam" id="PF03795">
    <property type="entry name" value="YCII"/>
    <property type="match status" value="1"/>
</dbReference>
<sequence length="110" mass="11595">MPQYAVLLYSPTPGDPADVPEEEIAAHMAYGDRIGELGGTIVAAAALDASTEAVSVKGTVVTDGPFAETKEVLAGFFVLEARDRDHALEIARLCPSTWRGGVEVRPILGE</sequence>
<dbReference type="AlphaFoldDB" id="A0A918GI82"/>
<proteinExistence type="inferred from homology"/>
<evidence type="ECO:0000313" key="4">
    <source>
        <dbReference type="Proteomes" id="UP000660680"/>
    </source>
</evidence>
<dbReference type="Proteomes" id="UP000660680">
    <property type="component" value="Unassembled WGS sequence"/>
</dbReference>
<dbReference type="InterPro" id="IPR011008">
    <property type="entry name" value="Dimeric_a/b-barrel"/>
</dbReference>
<dbReference type="Gene3D" id="3.30.70.1060">
    <property type="entry name" value="Dimeric alpha+beta barrel"/>
    <property type="match status" value="1"/>
</dbReference>
<dbReference type="PANTHER" id="PTHR35174:SF3">
    <property type="entry name" value="BLL7171 PROTEIN"/>
    <property type="match status" value="1"/>
</dbReference>
<dbReference type="InterPro" id="IPR005545">
    <property type="entry name" value="YCII"/>
</dbReference>
<organism evidence="3 4">
    <name type="scientific">Actinokineospora fastidiosa</name>
    <dbReference type="NCBI Taxonomy" id="1816"/>
    <lineage>
        <taxon>Bacteria</taxon>
        <taxon>Bacillati</taxon>
        <taxon>Actinomycetota</taxon>
        <taxon>Actinomycetes</taxon>
        <taxon>Pseudonocardiales</taxon>
        <taxon>Pseudonocardiaceae</taxon>
        <taxon>Actinokineospora</taxon>
    </lineage>
</organism>
<dbReference type="PANTHER" id="PTHR35174">
    <property type="entry name" value="BLL7171 PROTEIN-RELATED"/>
    <property type="match status" value="1"/>
</dbReference>
<dbReference type="SUPFAM" id="SSF54909">
    <property type="entry name" value="Dimeric alpha+beta barrel"/>
    <property type="match status" value="1"/>
</dbReference>
<evidence type="ECO:0000256" key="1">
    <source>
        <dbReference type="ARBA" id="ARBA00007689"/>
    </source>
</evidence>
<gene>
    <name evidence="3" type="ORF">GCM10010171_34270</name>
</gene>
<keyword evidence="4" id="KW-1185">Reference proteome</keyword>
<name>A0A918GI82_9PSEU</name>
<reference evidence="3" key="2">
    <citation type="submission" date="2020-09" db="EMBL/GenBank/DDBJ databases">
        <authorList>
            <person name="Sun Q."/>
            <person name="Ohkuma M."/>
        </authorList>
    </citation>
    <scope>NUCLEOTIDE SEQUENCE</scope>
    <source>
        <strain evidence="3">JCM 3276</strain>
    </source>
</reference>
<feature type="domain" description="YCII-related" evidence="2">
    <location>
        <begin position="18"/>
        <end position="108"/>
    </location>
</feature>
<evidence type="ECO:0000313" key="3">
    <source>
        <dbReference type="EMBL" id="GGS36594.1"/>
    </source>
</evidence>
<dbReference type="EMBL" id="BMRB01000002">
    <property type="protein sequence ID" value="GGS36594.1"/>
    <property type="molecule type" value="Genomic_DNA"/>
</dbReference>
<protein>
    <submittedName>
        <fullName evidence="3">Transcription initiation protein</fullName>
    </submittedName>
</protein>
<comment type="caution">
    <text evidence="3">The sequence shown here is derived from an EMBL/GenBank/DDBJ whole genome shotgun (WGS) entry which is preliminary data.</text>
</comment>
<reference evidence="3" key="1">
    <citation type="journal article" date="2014" name="Int. J. Syst. Evol. Microbiol.">
        <title>Complete genome sequence of Corynebacterium casei LMG S-19264T (=DSM 44701T), isolated from a smear-ripened cheese.</title>
        <authorList>
            <consortium name="US DOE Joint Genome Institute (JGI-PGF)"/>
            <person name="Walter F."/>
            <person name="Albersmeier A."/>
            <person name="Kalinowski J."/>
            <person name="Ruckert C."/>
        </authorList>
    </citation>
    <scope>NUCLEOTIDE SEQUENCE</scope>
    <source>
        <strain evidence="3">JCM 3276</strain>
    </source>
</reference>
<comment type="similarity">
    <text evidence="1">Belongs to the YciI family.</text>
</comment>